<dbReference type="EMBL" id="JAGFNK010000208">
    <property type="protein sequence ID" value="KAI9458562.1"/>
    <property type="molecule type" value="Genomic_DNA"/>
</dbReference>
<gene>
    <name evidence="1" type="ORF">F5148DRAFT_1220426</name>
</gene>
<dbReference type="Proteomes" id="UP001207468">
    <property type="component" value="Unassembled WGS sequence"/>
</dbReference>
<sequence>MPFILTTSLVATIVLIAFACVIGCLSNDDNRRRGRRSSRESQARTRTRVGGPAPLTTRDRKVSRSAHLVPPSAGRWRQGHLRFEDIDSIPMGANLSIKEFTTAEDLRAQAMQRSRMMYESRELAKAARKRKDHAAEDGHNREAVVHEIEVKNLNKAAAELIFQEKNKGHPEGTVDLHGLYVEEAVGYATHELKAATRRSNRVVYFIVGKGLHAKDGKAKIRPALEQLCQKRKLTYSLDPKNAGVLIVQC</sequence>
<evidence type="ECO:0000313" key="2">
    <source>
        <dbReference type="Proteomes" id="UP001207468"/>
    </source>
</evidence>
<comment type="caution">
    <text evidence="1">The sequence shown here is derived from an EMBL/GenBank/DDBJ whole genome shotgun (WGS) entry which is preliminary data.</text>
</comment>
<keyword evidence="2" id="KW-1185">Reference proteome</keyword>
<evidence type="ECO:0000313" key="1">
    <source>
        <dbReference type="EMBL" id="KAI9458562.1"/>
    </source>
</evidence>
<accession>A0ACC0U2G2</accession>
<proteinExistence type="predicted"/>
<name>A0ACC0U2G2_9AGAM</name>
<organism evidence="1 2">
    <name type="scientific">Russula earlei</name>
    <dbReference type="NCBI Taxonomy" id="71964"/>
    <lineage>
        <taxon>Eukaryota</taxon>
        <taxon>Fungi</taxon>
        <taxon>Dikarya</taxon>
        <taxon>Basidiomycota</taxon>
        <taxon>Agaricomycotina</taxon>
        <taxon>Agaricomycetes</taxon>
        <taxon>Russulales</taxon>
        <taxon>Russulaceae</taxon>
        <taxon>Russula</taxon>
    </lineage>
</organism>
<reference evidence="1" key="1">
    <citation type="submission" date="2021-03" db="EMBL/GenBank/DDBJ databases">
        <title>Evolutionary priming and transition to the ectomycorrhizal habit in an iconic lineage of mushroom-forming fungi: is preadaptation a requirement?</title>
        <authorList>
            <consortium name="DOE Joint Genome Institute"/>
            <person name="Looney B.P."/>
            <person name="Miyauchi S."/>
            <person name="Morin E."/>
            <person name="Drula E."/>
            <person name="Courty P.E."/>
            <person name="Chicoki N."/>
            <person name="Fauchery L."/>
            <person name="Kohler A."/>
            <person name="Kuo A."/>
            <person name="LaButti K."/>
            <person name="Pangilinan J."/>
            <person name="Lipzen A."/>
            <person name="Riley R."/>
            <person name="Andreopoulos W."/>
            <person name="He G."/>
            <person name="Johnson J."/>
            <person name="Barry K.W."/>
            <person name="Grigoriev I.V."/>
            <person name="Nagy L."/>
            <person name="Hibbett D."/>
            <person name="Henrissat B."/>
            <person name="Matheny P.B."/>
            <person name="Labbe J."/>
            <person name="Martin A.F."/>
        </authorList>
    </citation>
    <scope>NUCLEOTIDE SEQUENCE</scope>
    <source>
        <strain evidence="1">BPL698</strain>
    </source>
</reference>
<protein>
    <submittedName>
        <fullName evidence="1">Uncharacterized protein</fullName>
    </submittedName>
</protein>